<sequence>MAAEAEFAEANSDYVDVGAVSEFARGPRRLAVGGRKVAVFQHGDRFFAIDANCYHAAGRLEEHSEDIEEVNGEPCVRCPMHKYVISLSSGHSFYEAVEVLRKPGGPPSFRSLGFKSKGLKQRCHYAKVEGNRLLIRLAGDGEVESDRYAYV</sequence>
<keyword evidence="4" id="KW-0411">Iron-sulfur</keyword>
<organism evidence="7 8">
    <name type="scientific">Babesia ovata</name>
    <dbReference type="NCBI Taxonomy" id="189622"/>
    <lineage>
        <taxon>Eukaryota</taxon>
        <taxon>Sar</taxon>
        <taxon>Alveolata</taxon>
        <taxon>Apicomplexa</taxon>
        <taxon>Aconoidasida</taxon>
        <taxon>Piroplasmida</taxon>
        <taxon>Babesiidae</taxon>
        <taxon>Babesia</taxon>
    </lineage>
</organism>
<keyword evidence="2" id="KW-0479">Metal-binding</keyword>
<evidence type="ECO:0000313" key="8">
    <source>
        <dbReference type="Proteomes" id="UP000236319"/>
    </source>
</evidence>
<evidence type="ECO:0000313" key="7">
    <source>
        <dbReference type="EMBL" id="GBE59786.1"/>
    </source>
</evidence>
<reference evidence="7 8" key="1">
    <citation type="journal article" date="2017" name="BMC Genomics">
        <title>Whole-genome assembly of Babesia ovata and comparative genomics between closely related pathogens.</title>
        <authorList>
            <person name="Yamagishi J."/>
            <person name="Asada M."/>
            <person name="Hakimi H."/>
            <person name="Tanaka T.Q."/>
            <person name="Sugimoto C."/>
            <person name="Kawazu S."/>
        </authorList>
    </citation>
    <scope>NUCLEOTIDE SEQUENCE [LARGE SCALE GENOMIC DNA]</scope>
    <source>
        <strain evidence="7 8">Miyake</strain>
    </source>
</reference>
<dbReference type="InterPro" id="IPR036922">
    <property type="entry name" value="Rieske_2Fe-2S_sf"/>
</dbReference>
<dbReference type="Pfam" id="PF22543">
    <property type="entry name" value="Rieske_4"/>
    <property type="match status" value="1"/>
</dbReference>
<keyword evidence="1" id="KW-0001">2Fe-2S</keyword>
<keyword evidence="8" id="KW-1185">Reference proteome</keyword>
<dbReference type="AlphaFoldDB" id="A0A2H6K9W6"/>
<accession>A0A2H6K9W6</accession>
<keyword evidence="3" id="KW-0408">Iron</keyword>
<feature type="domain" description="Rieske" evidence="6">
    <location>
        <begin position="15"/>
        <end position="87"/>
    </location>
</feature>
<dbReference type="InterPro" id="IPR054716">
    <property type="entry name" value="Sol_Rieske_ferrdox_dom"/>
</dbReference>
<evidence type="ECO:0000259" key="6">
    <source>
        <dbReference type="PROSITE" id="PS51296"/>
    </source>
</evidence>
<dbReference type="RefSeq" id="XP_028866029.1">
    <property type="nucleotide sequence ID" value="XM_029010196.1"/>
</dbReference>
<dbReference type="EMBL" id="BDSA01000001">
    <property type="protein sequence ID" value="GBE59786.1"/>
    <property type="molecule type" value="Genomic_DNA"/>
</dbReference>
<comment type="cofactor">
    <cofactor evidence="5">
        <name>[2Fe-2S] cluster</name>
        <dbReference type="ChEBI" id="CHEBI:190135"/>
    </cofactor>
</comment>
<dbReference type="InterPro" id="IPR017941">
    <property type="entry name" value="Rieske_2Fe-2S"/>
</dbReference>
<name>A0A2H6K9W6_9APIC</name>
<evidence type="ECO:0000256" key="2">
    <source>
        <dbReference type="ARBA" id="ARBA00022723"/>
    </source>
</evidence>
<dbReference type="PANTHER" id="PTHR21496:SF0">
    <property type="entry name" value="RIESKE DOMAIN-CONTAINING PROTEIN"/>
    <property type="match status" value="1"/>
</dbReference>
<evidence type="ECO:0000256" key="5">
    <source>
        <dbReference type="ARBA" id="ARBA00034078"/>
    </source>
</evidence>
<comment type="caution">
    <text evidence="7">The sequence shown here is derived from an EMBL/GenBank/DDBJ whole genome shotgun (WGS) entry which is preliminary data.</text>
</comment>
<dbReference type="SUPFAM" id="SSF50022">
    <property type="entry name" value="ISP domain"/>
    <property type="match status" value="1"/>
</dbReference>
<dbReference type="GeneID" id="39873556"/>
<evidence type="ECO:0000256" key="1">
    <source>
        <dbReference type="ARBA" id="ARBA00022714"/>
    </source>
</evidence>
<proteinExistence type="predicted"/>
<dbReference type="Gene3D" id="2.102.10.10">
    <property type="entry name" value="Rieske [2Fe-2S] iron-sulphur domain"/>
    <property type="match status" value="1"/>
</dbReference>
<dbReference type="GO" id="GO:0046872">
    <property type="term" value="F:metal ion binding"/>
    <property type="evidence" value="ECO:0007669"/>
    <property type="project" value="UniProtKB-KW"/>
</dbReference>
<dbReference type="Proteomes" id="UP000236319">
    <property type="component" value="Unassembled WGS sequence"/>
</dbReference>
<protein>
    <submittedName>
        <fullName evidence="7">Rieske domain-containing protein</fullName>
    </submittedName>
</protein>
<evidence type="ECO:0000256" key="3">
    <source>
        <dbReference type="ARBA" id="ARBA00023004"/>
    </source>
</evidence>
<dbReference type="PANTHER" id="PTHR21496">
    <property type="entry name" value="FERREDOXIN-RELATED"/>
    <property type="match status" value="1"/>
</dbReference>
<dbReference type="OrthoDB" id="426882at2759"/>
<dbReference type="GO" id="GO:0051537">
    <property type="term" value="F:2 iron, 2 sulfur cluster binding"/>
    <property type="evidence" value="ECO:0007669"/>
    <property type="project" value="UniProtKB-KW"/>
</dbReference>
<evidence type="ECO:0000256" key="4">
    <source>
        <dbReference type="ARBA" id="ARBA00023014"/>
    </source>
</evidence>
<dbReference type="PROSITE" id="PS51296">
    <property type="entry name" value="RIESKE"/>
    <property type="match status" value="1"/>
</dbReference>
<gene>
    <name evidence="7" type="ORF">BOVATA_012790</name>
</gene>
<dbReference type="VEuPathDB" id="PiroplasmaDB:BOVATA_012790"/>